<proteinExistence type="predicted"/>
<feature type="region of interest" description="Disordered" evidence="1">
    <location>
        <begin position="14"/>
        <end position="56"/>
    </location>
</feature>
<organism evidence="2 3">
    <name type="scientific">Ascosphaera apis ARSEF 7405</name>
    <dbReference type="NCBI Taxonomy" id="392613"/>
    <lineage>
        <taxon>Eukaryota</taxon>
        <taxon>Fungi</taxon>
        <taxon>Dikarya</taxon>
        <taxon>Ascomycota</taxon>
        <taxon>Pezizomycotina</taxon>
        <taxon>Eurotiomycetes</taxon>
        <taxon>Eurotiomycetidae</taxon>
        <taxon>Onygenales</taxon>
        <taxon>Ascosphaeraceae</taxon>
        <taxon>Ascosphaera</taxon>
    </lineage>
</organism>
<gene>
    <name evidence="2" type="ORF">AAP_05963</name>
</gene>
<evidence type="ECO:0000256" key="1">
    <source>
        <dbReference type="SAM" id="MobiDB-lite"/>
    </source>
</evidence>
<reference evidence="2 3" key="1">
    <citation type="journal article" date="2016" name="Genome Biol. Evol.">
        <title>Divergent and convergent evolution of fungal pathogenicity.</title>
        <authorList>
            <person name="Shang Y."/>
            <person name="Xiao G."/>
            <person name="Zheng P."/>
            <person name="Cen K."/>
            <person name="Zhan S."/>
            <person name="Wang C."/>
        </authorList>
    </citation>
    <scope>NUCLEOTIDE SEQUENCE [LARGE SCALE GENOMIC DNA]</scope>
    <source>
        <strain evidence="2 3">ARSEF 7405</strain>
    </source>
</reference>
<dbReference type="EMBL" id="AZGZ01000040">
    <property type="protein sequence ID" value="KZZ87017.1"/>
    <property type="molecule type" value="Genomic_DNA"/>
</dbReference>
<dbReference type="OrthoDB" id="4187552at2759"/>
<comment type="caution">
    <text evidence="2">The sequence shown here is derived from an EMBL/GenBank/DDBJ whole genome shotgun (WGS) entry which is preliminary data.</text>
</comment>
<protein>
    <submittedName>
        <fullName evidence="2">Uncharacterized protein</fullName>
    </submittedName>
</protein>
<keyword evidence="3" id="KW-1185">Reference proteome</keyword>
<sequence length="169" mass="18799">MAIKLEEDIATPSSAKRFFDDLPESKEDVSPSKKGKKNASPTKGTPKKARALPASLAEASDEDRMMFAMREQNQPWNVIQDQWNKLTGDDVAAAVLRARYSRLKAAFQSFSEQDDMLLLQVTADIEQKFETEKWAQISDGIVSAGGARFTSTALHKRFKDLTKEGKAMA</sequence>
<dbReference type="Proteomes" id="UP000242877">
    <property type="component" value="Unassembled WGS sequence"/>
</dbReference>
<feature type="compositionally biased region" description="Basic and acidic residues" evidence="1">
    <location>
        <begin position="17"/>
        <end position="31"/>
    </location>
</feature>
<evidence type="ECO:0000313" key="3">
    <source>
        <dbReference type="Proteomes" id="UP000242877"/>
    </source>
</evidence>
<name>A0A167V427_9EURO</name>
<dbReference type="VEuPathDB" id="FungiDB:AAP_05963"/>
<accession>A0A167V427</accession>
<evidence type="ECO:0000313" key="2">
    <source>
        <dbReference type="EMBL" id="KZZ87017.1"/>
    </source>
</evidence>
<dbReference type="AlphaFoldDB" id="A0A167V427"/>